<feature type="non-terminal residue" evidence="1">
    <location>
        <position position="29"/>
    </location>
</feature>
<proteinExistence type="predicted"/>
<protein>
    <submittedName>
        <fullName evidence="1">Uncharacterized protein</fullName>
    </submittedName>
</protein>
<dbReference type="EMBL" id="MK072478">
    <property type="protein sequence ID" value="AYV85796.1"/>
    <property type="molecule type" value="Genomic_DNA"/>
</dbReference>
<sequence>METESIEMTECFNMLYHVLLENELEKLIN</sequence>
<reference evidence="1" key="1">
    <citation type="submission" date="2018-10" db="EMBL/GenBank/DDBJ databases">
        <title>Hidden diversity of soil giant viruses.</title>
        <authorList>
            <person name="Schulz F."/>
            <person name="Alteio L."/>
            <person name="Goudeau D."/>
            <person name="Ryan E.M."/>
            <person name="Malmstrom R.R."/>
            <person name="Blanchard J."/>
            <person name="Woyke T."/>
        </authorList>
    </citation>
    <scope>NUCLEOTIDE SEQUENCE</scope>
    <source>
        <strain evidence="1">SAV1</strain>
    </source>
</reference>
<evidence type="ECO:0000313" key="1">
    <source>
        <dbReference type="EMBL" id="AYV85796.1"/>
    </source>
</evidence>
<organism evidence="1">
    <name type="scientific">Satyrvirus sp</name>
    <dbReference type="NCBI Taxonomy" id="2487771"/>
    <lineage>
        <taxon>Viruses</taxon>
        <taxon>Varidnaviria</taxon>
        <taxon>Bamfordvirae</taxon>
        <taxon>Nucleocytoviricota</taxon>
        <taxon>Megaviricetes</taxon>
        <taxon>Imitervirales</taxon>
        <taxon>Mimiviridae</taxon>
        <taxon>Megamimivirinae</taxon>
    </lineage>
</organism>
<name>A0A3G5AEZ6_9VIRU</name>
<gene>
    <name evidence="1" type="ORF">Satyrvirus42_5</name>
</gene>
<accession>A0A3G5AEZ6</accession>